<dbReference type="PANTHER" id="PTHR24198:SF165">
    <property type="entry name" value="ANKYRIN REPEAT-CONTAINING PROTEIN-RELATED"/>
    <property type="match status" value="1"/>
</dbReference>
<evidence type="ECO:0000256" key="1">
    <source>
        <dbReference type="ARBA" id="ARBA00022737"/>
    </source>
</evidence>
<gene>
    <name evidence="6" type="ORF">SPRG_04021</name>
</gene>
<evidence type="ECO:0000256" key="3">
    <source>
        <dbReference type="PROSITE-ProRule" id="PRU00023"/>
    </source>
</evidence>
<dbReference type="SMART" id="SM00248">
    <property type="entry name" value="ANK"/>
    <property type="match status" value="3"/>
</dbReference>
<keyword evidence="2 3" id="KW-0040">ANK repeat</keyword>
<dbReference type="InterPro" id="IPR002110">
    <property type="entry name" value="Ankyrin_rpt"/>
</dbReference>
<dbReference type="OMA" id="THWGHSA"/>
<evidence type="ECO:0000256" key="5">
    <source>
        <dbReference type="SAM" id="MobiDB-lite"/>
    </source>
</evidence>
<dbReference type="EMBL" id="KK583198">
    <property type="protein sequence ID" value="KDO31404.1"/>
    <property type="molecule type" value="Genomic_DNA"/>
</dbReference>
<proteinExistence type="predicted"/>
<dbReference type="AlphaFoldDB" id="A0A067CL14"/>
<feature type="repeat" description="ANK" evidence="3">
    <location>
        <begin position="37"/>
        <end position="69"/>
    </location>
</feature>
<dbReference type="Pfam" id="PF12796">
    <property type="entry name" value="Ank_2"/>
    <property type="match status" value="1"/>
</dbReference>
<keyword evidence="7" id="KW-1185">Reference proteome</keyword>
<feature type="coiled-coil region" evidence="4">
    <location>
        <begin position="173"/>
        <end position="200"/>
    </location>
</feature>
<dbReference type="Gene3D" id="1.25.40.20">
    <property type="entry name" value="Ankyrin repeat-containing domain"/>
    <property type="match status" value="1"/>
</dbReference>
<dbReference type="Proteomes" id="UP000030745">
    <property type="component" value="Unassembled WGS sequence"/>
</dbReference>
<name>A0A067CL14_SAPPC</name>
<reference evidence="6 7" key="1">
    <citation type="journal article" date="2013" name="PLoS Genet.">
        <title>Distinctive expansion of potential virulence genes in the genome of the oomycete fish pathogen Saprolegnia parasitica.</title>
        <authorList>
            <person name="Jiang R.H."/>
            <person name="de Bruijn I."/>
            <person name="Haas B.J."/>
            <person name="Belmonte R."/>
            <person name="Lobach L."/>
            <person name="Christie J."/>
            <person name="van den Ackerveken G."/>
            <person name="Bottin A."/>
            <person name="Bulone V."/>
            <person name="Diaz-Moreno S.M."/>
            <person name="Dumas B."/>
            <person name="Fan L."/>
            <person name="Gaulin E."/>
            <person name="Govers F."/>
            <person name="Grenville-Briggs L.J."/>
            <person name="Horner N.R."/>
            <person name="Levin J.Z."/>
            <person name="Mammella M."/>
            <person name="Meijer H.J."/>
            <person name="Morris P."/>
            <person name="Nusbaum C."/>
            <person name="Oome S."/>
            <person name="Phillips A.J."/>
            <person name="van Rooyen D."/>
            <person name="Rzeszutek E."/>
            <person name="Saraiva M."/>
            <person name="Secombes C.J."/>
            <person name="Seidl M.F."/>
            <person name="Snel B."/>
            <person name="Stassen J.H."/>
            <person name="Sykes S."/>
            <person name="Tripathy S."/>
            <person name="van den Berg H."/>
            <person name="Vega-Arreguin J.C."/>
            <person name="Wawra S."/>
            <person name="Young S.K."/>
            <person name="Zeng Q."/>
            <person name="Dieguez-Uribeondo J."/>
            <person name="Russ C."/>
            <person name="Tyler B.M."/>
            <person name="van West P."/>
        </authorList>
    </citation>
    <scope>NUCLEOTIDE SEQUENCE [LARGE SCALE GENOMIC DNA]</scope>
    <source>
        <strain evidence="6 7">CBS 223.65</strain>
    </source>
</reference>
<dbReference type="PROSITE" id="PS50297">
    <property type="entry name" value="ANK_REP_REGION"/>
    <property type="match status" value="1"/>
</dbReference>
<evidence type="ECO:0000256" key="4">
    <source>
        <dbReference type="SAM" id="Coils"/>
    </source>
</evidence>
<sequence length="459" mass="51430">MADYYDALRDAVWNDDLEALQMCMHAGRIDVNHTDSAGQTLLHLASFWGRTEIVRLLVSLGASMKAKNAAGCTALDLAIHWGHSATAEMIRLRGGLSVWEEKMGLLQMQVEDLSTTLADCEAENRHKDSQLQAYRTEILELHTKWRATLDLLDAETKKGVALQARHDELARVTDKLRTDLAGLKQELHEAQLEAIRIDMERVAAETTRDASLQQREVAVRAAADAYAVQVERLRDWQAAEAAAVMMETQRNAAWTERDAIKLRASAVAIELRLVTERLEFTQSELTALRQETLEFTEAKRKEEIRQRRAMRALEVISADDRLEKLSKAKEYGNRSKNQPSQESSQSPTAMRAQTAVALVSQELHPDLAVFEEAFVHTVKTFTEARRDKWAALAIQTNEGQSQARFAVARPLFKPASASPAGAKVNCAVYGKYAKTQGRPATDHRAKVQRHTQLPPMLTK</sequence>
<dbReference type="VEuPathDB" id="FungiDB:SPRG_04021"/>
<feature type="region of interest" description="Disordered" evidence="5">
    <location>
        <begin position="437"/>
        <end position="459"/>
    </location>
</feature>
<dbReference type="PANTHER" id="PTHR24198">
    <property type="entry name" value="ANKYRIN REPEAT AND PROTEIN KINASE DOMAIN-CONTAINING PROTEIN"/>
    <property type="match status" value="1"/>
</dbReference>
<dbReference type="RefSeq" id="XP_012198001.1">
    <property type="nucleotide sequence ID" value="XM_012342611.1"/>
</dbReference>
<feature type="region of interest" description="Disordered" evidence="5">
    <location>
        <begin position="328"/>
        <end position="353"/>
    </location>
</feature>
<keyword evidence="4" id="KW-0175">Coiled coil</keyword>
<evidence type="ECO:0000313" key="7">
    <source>
        <dbReference type="Proteomes" id="UP000030745"/>
    </source>
</evidence>
<dbReference type="PROSITE" id="PS50088">
    <property type="entry name" value="ANK_REPEAT"/>
    <property type="match status" value="1"/>
</dbReference>
<dbReference type="InterPro" id="IPR036770">
    <property type="entry name" value="Ankyrin_rpt-contain_sf"/>
</dbReference>
<accession>A0A067CL14</accession>
<dbReference type="KEGG" id="spar:SPRG_04021"/>
<dbReference type="GeneID" id="24126494"/>
<protein>
    <submittedName>
        <fullName evidence="6">Uncharacterized protein</fullName>
    </submittedName>
</protein>
<keyword evidence="1" id="KW-0677">Repeat</keyword>
<evidence type="ECO:0000256" key="2">
    <source>
        <dbReference type="ARBA" id="ARBA00023043"/>
    </source>
</evidence>
<feature type="compositionally biased region" description="Polar residues" evidence="5">
    <location>
        <begin position="334"/>
        <end position="348"/>
    </location>
</feature>
<dbReference type="STRING" id="695850.A0A067CL14"/>
<evidence type="ECO:0000313" key="6">
    <source>
        <dbReference type="EMBL" id="KDO31404.1"/>
    </source>
</evidence>
<dbReference type="SUPFAM" id="SSF48403">
    <property type="entry name" value="Ankyrin repeat"/>
    <property type="match status" value="1"/>
</dbReference>
<dbReference type="OrthoDB" id="539213at2759"/>
<organism evidence="6 7">
    <name type="scientific">Saprolegnia parasitica (strain CBS 223.65)</name>
    <dbReference type="NCBI Taxonomy" id="695850"/>
    <lineage>
        <taxon>Eukaryota</taxon>
        <taxon>Sar</taxon>
        <taxon>Stramenopiles</taxon>
        <taxon>Oomycota</taxon>
        <taxon>Saprolegniomycetes</taxon>
        <taxon>Saprolegniales</taxon>
        <taxon>Saprolegniaceae</taxon>
        <taxon>Saprolegnia</taxon>
    </lineage>
</organism>
<feature type="non-terminal residue" evidence="6">
    <location>
        <position position="1"/>
    </location>
</feature>